<feature type="domain" description="DUF6801" evidence="2">
    <location>
        <begin position="37"/>
        <end position="186"/>
    </location>
</feature>
<sequence length="192" mass="19738">MPARTIAAIAATAAMATSTVLVAGAPAQAKPVSVKTSYTCATVLGDQAMDVTIKLDLPTKVKKGTKVKDRPVNMVVVVPESLVTPMRDVLGITALSGSASDIKYTVGATKVPLANVKIPRTDVPESGSMTLKARGTAKGFKLKKPGSYVVKAPQAFTFNANDQNGNPVPSSPFGCALADGAPSKLGTIKVTR</sequence>
<accession>A0ABW0MZN8</accession>
<protein>
    <submittedName>
        <fullName evidence="3">DUF6801 domain-containing protein</fullName>
    </submittedName>
</protein>
<keyword evidence="1" id="KW-0732">Signal</keyword>
<dbReference type="Proteomes" id="UP001595956">
    <property type="component" value="Unassembled WGS sequence"/>
</dbReference>
<comment type="caution">
    <text evidence="3">The sequence shown here is derived from an EMBL/GenBank/DDBJ whole genome shotgun (WGS) entry which is preliminary data.</text>
</comment>
<dbReference type="RefSeq" id="WP_345178081.1">
    <property type="nucleotide sequence ID" value="NZ_BAABFQ010000007.1"/>
</dbReference>
<gene>
    <name evidence="3" type="ORF">ACFPKY_11635</name>
</gene>
<feature type="signal peptide" evidence="1">
    <location>
        <begin position="1"/>
        <end position="29"/>
    </location>
</feature>
<reference evidence="4" key="1">
    <citation type="journal article" date="2019" name="Int. J. Syst. Evol. Microbiol.">
        <title>The Global Catalogue of Microorganisms (GCM) 10K type strain sequencing project: providing services to taxonomists for standard genome sequencing and annotation.</title>
        <authorList>
            <consortium name="The Broad Institute Genomics Platform"/>
            <consortium name="The Broad Institute Genome Sequencing Center for Infectious Disease"/>
            <person name="Wu L."/>
            <person name="Ma J."/>
        </authorList>
    </citation>
    <scope>NUCLEOTIDE SEQUENCE [LARGE SCALE GENOMIC DNA]</scope>
    <source>
        <strain evidence="4">KACC 13778</strain>
    </source>
</reference>
<organism evidence="3 4">
    <name type="scientific">Nocardioides caricicola</name>
    <dbReference type="NCBI Taxonomy" id="634770"/>
    <lineage>
        <taxon>Bacteria</taxon>
        <taxon>Bacillati</taxon>
        <taxon>Actinomycetota</taxon>
        <taxon>Actinomycetes</taxon>
        <taxon>Propionibacteriales</taxon>
        <taxon>Nocardioidaceae</taxon>
        <taxon>Nocardioides</taxon>
    </lineage>
</organism>
<dbReference type="Pfam" id="PF20611">
    <property type="entry name" value="DUF6801"/>
    <property type="match status" value="1"/>
</dbReference>
<evidence type="ECO:0000256" key="1">
    <source>
        <dbReference type="SAM" id="SignalP"/>
    </source>
</evidence>
<proteinExistence type="predicted"/>
<dbReference type="InterPro" id="IPR046542">
    <property type="entry name" value="DUF6801"/>
</dbReference>
<evidence type="ECO:0000313" key="4">
    <source>
        <dbReference type="Proteomes" id="UP001595956"/>
    </source>
</evidence>
<name>A0ABW0MZN8_9ACTN</name>
<keyword evidence="4" id="KW-1185">Reference proteome</keyword>
<feature type="chain" id="PRO_5047540105" evidence="1">
    <location>
        <begin position="30"/>
        <end position="192"/>
    </location>
</feature>
<dbReference type="EMBL" id="JBHSMD010000004">
    <property type="protein sequence ID" value="MFC5493756.1"/>
    <property type="molecule type" value="Genomic_DNA"/>
</dbReference>
<evidence type="ECO:0000259" key="2">
    <source>
        <dbReference type="Pfam" id="PF20611"/>
    </source>
</evidence>
<evidence type="ECO:0000313" key="3">
    <source>
        <dbReference type="EMBL" id="MFC5493756.1"/>
    </source>
</evidence>